<keyword evidence="5 8" id="KW-1133">Transmembrane helix</keyword>
<feature type="transmembrane region" description="Helical" evidence="8">
    <location>
        <begin position="2211"/>
        <end position="2233"/>
    </location>
</feature>
<dbReference type="EMBL" id="CAUYUJ010007346">
    <property type="protein sequence ID" value="CAK0820425.1"/>
    <property type="molecule type" value="Genomic_DNA"/>
</dbReference>
<dbReference type="NCBIfam" id="TIGR01013">
    <property type="entry name" value="2a58"/>
    <property type="match status" value="1"/>
</dbReference>
<feature type="signal peptide" evidence="9">
    <location>
        <begin position="1"/>
        <end position="31"/>
    </location>
</feature>
<comment type="similarity">
    <text evidence="2">Belongs to the SLC34A transporter family.</text>
</comment>
<feature type="region of interest" description="Disordered" evidence="7">
    <location>
        <begin position="1305"/>
        <end position="1324"/>
    </location>
</feature>
<feature type="transmembrane region" description="Helical" evidence="8">
    <location>
        <begin position="63"/>
        <end position="86"/>
    </location>
</feature>
<feature type="transmembrane region" description="Helical" evidence="8">
    <location>
        <begin position="1923"/>
        <end position="1943"/>
    </location>
</feature>
<feature type="transmembrane region" description="Helical" evidence="8">
    <location>
        <begin position="1429"/>
        <end position="1450"/>
    </location>
</feature>
<proteinExistence type="inferred from homology"/>
<evidence type="ECO:0000256" key="9">
    <source>
        <dbReference type="SAM" id="SignalP"/>
    </source>
</evidence>
<keyword evidence="6 8" id="KW-0472">Membrane</keyword>
<evidence type="ECO:0000256" key="3">
    <source>
        <dbReference type="ARBA" id="ARBA00022475"/>
    </source>
</evidence>
<feature type="transmembrane region" description="Helical" evidence="8">
    <location>
        <begin position="1963"/>
        <end position="1983"/>
    </location>
</feature>
<dbReference type="Proteomes" id="UP001189429">
    <property type="component" value="Unassembled WGS sequence"/>
</dbReference>
<feature type="transmembrane region" description="Helical" evidence="8">
    <location>
        <begin position="493"/>
        <end position="512"/>
    </location>
</feature>
<feature type="transmembrane region" description="Helical" evidence="8">
    <location>
        <begin position="465"/>
        <end position="486"/>
    </location>
</feature>
<evidence type="ECO:0000256" key="7">
    <source>
        <dbReference type="SAM" id="MobiDB-lite"/>
    </source>
</evidence>
<keyword evidence="3" id="KW-1003">Cell membrane</keyword>
<organism evidence="10 11">
    <name type="scientific">Prorocentrum cordatum</name>
    <dbReference type="NCBI Taxonomy" id="2364126"/>
    <lineage>
        <taxon>Eukaryota</taxon>
        <taxon>Sar</taxon>
        <taxon>Alveolata</taxon>
        <taxon>Dinophyceae</taxon>
        <taxon>Prorocentrales</taxon>
        <taxon>Prorocentraceae</taxon>
        <taxon>Prorocentrum</taxon>
    </lineage>
</organism>
<keyword evidence="9" id="KW-0732">Signal</keyword>
<gene>
    <name evidence="10" type="ORF">PCOR1329_LOCUS22111</name>
</gene>
<sequence>MRKVLWGTAAAFGVAWVLLLAAWTIGLSALGQETTCWVQDDQNDGIVAAKGKLGDIGNGVGYGLGYIIGGWVLLNPILAITASASWPVKAGPPQKEEASEDDAATQSRTKMAAVEAKWDVKQMESGDKAWSQRTGPEKVLFVIIQVLKVVMAVGLLYIFLISLSMMGNAFKVIGGPTAGKVFRNNAIFDNPFAGCSLGILATVLVQSSSTSTSIIITMTAAGLIDPKNAIYMIMGANIGTSVTNTIVSMSHMGDVDQYRRAFAGATVHDCFNLLTVTILLPLEYFTHMLYHIGSALVESAGIEEDQEKQEKVDFIKKLTKPVTSRLISVDKKLVTKVAQADDQETLDGLLAQSIIQNKRTLDNHMFLDTPLSDEGAGWLLLVISLVMLSTTLILLVKLLQTIFRGRAAIWMQGLLNLEFKTVPFVADYILILFGVGITILMQSSSITTSTLTPLVGIGLIKLDKMFPFTVGANVGTTVTGMLSALAGSNVATGMTVAFAHLFFNLIGALIWFPDPFMRAVPLTWQWWLAPCAYGLGWYSIMVLLMAVPNAKWCDMKYASFDARDHVGLGAWSACSAMFAEEVGWAPSPLTGEALDAHLATCMDGLSSACADQSGFSTVLGANTVYEESWQGCASATTADWLSECEALTGCGDLHATQCANVSAAVSRPYTIATASPGTKLARGPASSCRGDKRDMRKVLWGTAAAFGVAWVLLLGAWTIGLSALGQETTCWVQDDQNDGIVAAKGKLGDIGNGVGYGLGYIIGGWVLLNPILAITALRIVADVKAGPPQKEEASEDDAAKQSRAKMAAVEAKWDVKQMESGDKAWSQRTGPEKVLFVIIQVLKVVMAVGLLYIFLISLSMMGNAFKVIGGPTAGKVFRNNAIFDNPFAGCSLGILATVLVQSSSTSTSIIITMTAAGLIDPKNAIYMIMGANIGTSVTNTIVSMSHMGDVDQYRRAFAGATVHDCFNLLTVSILLPLEYFTHMLYHIGSALVESAGIEEDQEAKEKVDFIKVLTKPVTSRLISVDKKLVTKVAQASDQDKLDDLLAQSIIQNKRAQDNHMFLDTPLSDEGAGWLLLVISLVMLSTTLILLVKLLQTIFRGRAAIWMQGLLNLEFKTVPFVADYILILFGVGITILMQSSSITTSTQTPLVGIGLIKLDKMFPFTVGANVGHHVTGIAVCAGGLELRDAQTWALGSVAADLRWFPVAYIFVVFGIIPGLLLGLSLITGLRPCSWRLPAVLKKDFSFMPPSMKMATADGEGQSAAVEESIIGSTDHPGREAVGWRLCLRVGWYAILVIPDGGADASGGGLGAPRPEPSPARPPMAHPSRRAWLELSSACADQSDFSTVLGANTVYEESWQGCTDATTGDWLSECEALTGCGDLHATQCANVSAAVSRTYTIDYSQSGTKWAAAPASSCSRTAYAERDMRKVLWGTAAAFGVAWVLLLGAWTIGLSALGQETTCWVQDDQNDGIVAAKGKLGDIGNGVGYGLGYIIGGWVLLNPILAITALRIVADVKAGPPQKEEASEDDAAKQSRTKMAAVEAKWDVKQMESGDKAWSQRTGPEKVLFVIIQVLKVVMAVGLLYIFLISLSMMGNAFKVIGGPTAGKVFRNNAIFDNPFAGCSLGILATVLVQSSSTSTSIIITMTAAGLIDPKNAIYMIMGANIGTSVTNTIVSMSHMGDVDQYRRAFAGATVHDCFNLLTVTILLPLEYFTHMLYHIGSALVESAGIEEDQEKQEKVDFIKKLTKPVTSRLISVDKKLVTKVAQADDQETLDGLLAQSIIQNKRTLDNHMFLDTPLSDEGAGWLLLVISLVMLSTTLILLVKLLQTIFRGRAAIWMQGLLNLEFKTVPFVADYILILFGVGITILMQSSSITTSTLTPLVGIGLIKLDKMFPFTVGANVGTTVTGMLSALAGSNVATGMTVAFAHLFFNLIGALIWFPIPAMRAVPLTMARALGSVAADLRWFPVAYIFVVFGIIPGLLLGLSLMHWAALVFVGLPILLLLIAGSCVFGMRAYHPERLPAVLKKDFSFMPPSIGRWPRGRQWWLAPCATGSAGTRSLIMLMAGDETPKWCDMTYASFDARDQVGIGRLERVLAMFAEEAYLSYRLRRLRADFSTVLGANTVYEESWQGCTDATTGDWLSECEALTGCGDLHATQCANVSAAVSRTYTIDYSQSGTKWAAAPASSCSADALPKACCIPLGDLCTDVGGLTAAGGLSVAGIVFSILGMAAMLAYLARGDKRDMRKVLWGTAAAFGVAWVLLLGAWTIGLSALGQETTCWVQDDQNDGIVAAKGKLGDIGNGVGYGLGYIIGGWVLLNPILAITALRIVADVKAGPPQKEEASEDDAAKVSTIRARDGADDPSCDPASTSPRLSLSLSLSFSLEQLPYFQPHMFTPCLLCQGFLHPGCPQDVSIDAVFSSLEICRNTQRPRAAPPDTSGGRSRAIFAPAARQRRSQPPRLGMEGLPRICRPRAQILGRSGACTIRQSLAIRDNAVDNTTIQCTIRRSLVQYDNTMALS</sequence>
<dbReference type="PANTHER" id="PTHR10010">
    <property type="entry name" value="SOLUTE CARRIER FAMILY 34 SODIUM PHOSPHATE , MEMBER 2-RELATED"/>
    <property type="match status" value="1"/>
</dbReference>
<feature type="transmembrane region" description="Helical" evidence="8">
    <location>
        <begin position="2245"/>
        <end position="2266"/>
    </location>
</feature>
<accession>A0ABN9RN72</accession>
<feature type="transmembrane region" description="Helical" evidence="8">
    <location>
        <begin position="1116"/>
        <end position="1136"/>
    </location>
</feature>
<evidence type="ECO:0000313" key="11">
    <source>
        <dbReference type="Proteomes" id="UP001189429"/>
    </source>
</evidence>
<feature type="transmembrane region" description="Helical" evidence="8">
    <location>
        <begin position="1655"/>
        <end position="1675"/>
    </location>
</feature>
<feature type="transmembrane region" description="Helical" evidence="8">
    <location>
        <begin position="1071"/>
        <end position="1095"/>
    </location>
</feature>
<reference evidence="10" key="1">
    <citation type="submission" date="2023-10" db="EMBL/GenBank/DDBJ databases">
        <authorList>
            <person name="Chen Y."/>
            <person name="Shah S."/>
            <person name="Dougan E. K."/>
            <person name="Thang M."/>
            <person name="Chan C."/>
        </authorList>
    </citation>
    <scope>NUCLEOTIDE SEQUENCE [LARGE SCALE GENOMIC DNA]</scope>
</reference>
<feature type="transmembrane region" description="Helical" evidence="8">
    <location>
        <begin position="834"/>
        <end position="855"/>
    </location>
</feature>
<feature type="transmembrane region" description="Helical" evidence="8">
    <location>
        <begin position="1891"/>
        <end position="1911"/>
    </location>
</feature>
<feature type="transmembrane region" description="Helical" evidence="8">
    <location>
        <begin position="757"/>
        <end position="780"/>
    </location>
</feature>
<feature type="transmembrane region" description="Helical" evidence="8">
    <location>
        <begin position="1488"/>
        <end position="1511"/>
    </location>
</feature>
<keyword evidence="4 8" id="KW-0812">Transmembrane</keyword>
<feature type="transmembrane region" description="Helical" evidence="8">
    <location>
        <begin position="924"/>
        <end position="944"/>
    </location>
</feature>
<dbReference type="InterPro" id="IPR003841">
    <property type="entry name" value="Na/Pi_transpt"/>
</dbReference>
<feature type="transmembrane region" description="Helical" evidence="8">
    <location>
        <begin position="376"/>
        <end position="403"/>
    </location>
</feature>
<keyword evidence="11" id="KW-1185">Reference proteome</keyword>
<feature type="transmembrane region" description="Helical" evidence="8">
    <location>
        <begin position="229"/>
        <end position="249"/>
    </location>
</feature>
<feature type="transmembrane region" description="Helical" evidence="8">
    <location>
        <begin position="524"/>
        <end position="547"/>
    </location>
</feature>
<feature type="transmembrane region" description="Helical" evidence="8">
    <location>
        <begin position="424"/>
        <end position="445"/>
    </location>
</feature>
<feature type="compositionally biased region" description="Pro residues" evidence="7">
    <location>
        <begin position="1312"/>
        <end position="1323"/>
    </location>
</feature>
<feature type="transmembrane region" description="Helical" evidence="8">
    <location>
        <begin position="698"/>
        <end position="719"/>
    </location>
</feature>
<comment type="subcellular location">
    <subcellularLocation>
        <location evidence="1">Cell membrane</location>
        <topology evidence="1">Multi-pass membrane protein</topology>
    </subcellularLocation>
</comment>
<feature type="transmembrane region" description="Helical" evidence="8">
    <location>
        <begin position="139"/>
        <end position="160"/>
    </location>
</feature>
<feature type="transmembrane region" description="Helical" evidence="8">
    <location>
        <begin position="1802"/>
        <end position="1829"/>
    </location>
</feature>
<protein>
    <recommendedName>
        <fullName evidence="12">Sodium-dependent phosphate transport protein 2B</fullName>
    </recommendedName>
</protein>
<comment type="caution">
    <text evidence="10">The sequence shown here is derived from an EMBL/GenBank/DDBJ whole genome shotgun (WGS) entry which is preliminary data.</text>
</comment>
<dbReference type="PANTHER" id="PTHR10010:SF46">
    <property type="entry name" value="SODIUM-DEPENDENT PHOSPHATE TRANSPORT PROTEIN 2B"/>
    <property type="match status" value="1"/>
</dbReference>
<feature type="transmembrane region" description="Helical" evidence="8">
    <location>
        <begin position="1205"/>
        <end position="1225"/>
    </location>
</feature>
<feature type="chain" id="PRO_5047396535" description="Sodium-dependent phosphate transport protein 2B" evidence="9">
    <location>
        <begin position="32"/>
        <end position="2516"/>
    </location>
</feature>
<evidence type="ECO:0000256" key="8">
    <source>
        <dbReference type="SAM" id="Phobius"/>
    </source>
</evidence>
<dbReference type="Pfam" id="PF02690">
    <property type="entry name" value="Na_Pi_cotrans"/>
    <property type="match status" value="6"/>
</dbReference>
<evidence type="ECO:0000256" key="5">
    <source>
        <dbReference type="ARBA" id="ARBA00022989"/>
    </source>
</evidence>
<evidence type="ECO:0000256" key="6">
    <source>
        <dbReference type="ARBA" id="ARBA00023136"/>
    </source>
</evidence>
<feature type="transmembrane region" description="Helical" evidence="8">
    <location>
        <begin position="1990"/>
        <end position="2011"/>
    </location>
</feature>
<feature type="transmembrane region" description="Helical" evidence="8">
    <location>
        <begin position="2304"/>
        <end position="2327"/>
    </location>
</feature>
<feature type="transmembrane region" description="Helical" evidence="8">
    <location>
        <begin position="1850"/>
        <end position="1871"/>
    </location>
</feature>
<name>A0ABN9RN72_9DINO</name>
<evidence type="ECO:0000256" key="4">
    <source>
        <dbReference type="ARBA" id="ARBA00022692"/>
    </source>
</evidence>
<feature type="transmembrane region" description="Helical" evidence="8">
    <location>
        <begin position="1565"/>
        <end position="1586"/>
    </location>
</feature>
<evidence type="ECO:0008006" key="12">
    <source>
        <dbReference type="Google" id="ProtNLM"/>
    </source>
</evidence>
<evidence type="ECO:0000313" key="10">
    <source>
        <dbReference type="EMBL" id="CAK0820425.1"/>
    </source>
</evidence>
<evidence type="ECO:0000256" key="1">
    <source>
        <dbReference type="ARBA" id="ARBA00004651"/>
    </source>
</evidence>
<evidence type="ECO:0000256" key="2">
    <source>
        <dbReference type="ARBA" id="ARBA00005808"/>
    </source>
</evidence>